<dbReference type="Pfam" id="PF00480">
    <property type="entry name" value="ROK"/>
    <property type="match status" value="1"/>
</dbReference>
<dbReference type="SUPFAM" id="SSF53067">
    <property type="entry name" value="Actin-like ATPase domain"/>
    <property type="match status" value="1"/>
</dbReference>
<dbReference type="InterPro" id="IPR000600">
    <property type="entry name" value="ROK"/>
</dbReference>
<dbReference type="Proteomes" id="UP000500791">
    <property type="component" value="Chromosome"/>
</dbReference>
<organism evidence="1 2">
    <name type="scientific">Pontivivens nitratireducens</name>
    <dbReference type="NCBI Taxonomy" id="2758038"/>
    <lineage>
        <taxon>Bacteria</taxon>
        <taxon>Pseudomonadati</taxon>
        <taxon>Pseudomonadota</taxon>
        <taxon>Alphaproteobacteria</taxon>
        <taxon>Rhodobacterales</taxon>
        <taxon>Paracoccaceae</taxon>
        <taxon>Pontivivens</taxon>
    </lineage>
</organism>
<dbReference type="PROSITE" id="PS01125">
    <property type="entry name" value="ROK"/>
    <property type="match status" value="1"/>
</dbReference>
<sequence>MPIGVDYGGTKIEAIAIAPDGQELSRRRIATPRHDYAGSLTAIARIVAEVKELSGLHAEPVGIGIPGAVGADGKVFNGNSTWLIGQELASDLQGLMGCVVRVANDANCFVLSEAIDGAGRGAKIVFGAILGTGVGGGLVIDGNMIEGASGMAGEWGHSPLPIGDVEEFPGPECFCGRRGCVEQWLSGPGLEADYARDCAIPVGTGPRVQEILARAQEGEAQAESALLRHRRRLARALAGVVNVLDPDVIVLGGGVSNLPGLAEELPELMRPHVYSTHTNVVVRRAIFGDSSGVRGAARIARGEAFL</sequence>
<dbReference type="GO" id="GO:0004396">
    <property type="term" value="F:hexokinase activity"/>
    <property type="evidence" value="ECO:0007669"/>
    <property type="project" value="TreeGrafter"/>
</dbReference>
<reference evidence="1 2" key="1">
    <citation type="submission" date="2020-03" db="EMBL/GenBank/DDBJ databases">
        <title>Complete genome sequence of Monaibacterium sp. ALG8 with diverse plasmids.</title>
        <authorList>
            <person name="Sun C."/>
        </authorList>
    </citation>
    <scope>NUCLEOTIDE SEQUENCE [LARGE SCALE GENOMIC DNA]</scope>
    <source>
        <strain evidence="1 2">ALG8</strain>
    </source>
</reference>
<dbReference type="PANTHER" id="PTHR18964">
    <property type="entry name" value="ROK (REPRESSOR, ORF, KINASE) FAMILY"/>
    <property type="match status" value="1"/>
</dbReference>
<dbReference type="Gene3D" id="3.30.420.40">
    <property type="match status" value="2"/>
</dbReference>
<proteinExistence type="predicted"/>
<dbReference type="RefSeq" id="WP_166191479.1">
    <property type="nucleotide sequence ID" value="NZ_CP049811.1"/>
</dbReference>
<gene>
    <name evidence="1" type="ORF">G8E03_10660</name>
</gene>
<evidence type="ECO:0000313" key="1">
    <source>
        <dbReference type="EMBL" id="QIK41190.1"/>
    </source>
</evidence>
<dbReference type="InterPro" id="IPR049874">
    <property type="entry name" value="ROK_cs"/>
</dbReference>
<dbReference type="EMBL" id="CP049811">
    <property type="protein sequence ID" value="QIK41190.1"/>
    <property type="molecule type" value="Genomic_DNA"/>
</dbReference>
<protein>
    <submittedName>
        <fullName evidence="1">ROK family protein</fullName>
    </submittedName>
</protein>
<name>A0A6G7VMQ5_9RHOB</name>
<dbReference type="AlphaFoldDB" id="A0A6G7VMQ5"/>
<dbReference type="PANTHER" id="PTHR18964:SF174">
    <property type="entry name" value="D-ALLOSE KINASE-RELATED"/>
    <property type="match status" value="1"/>
</dbReference>
<accession>A0A6G7VMQ5</accession>
<keyword evidence="2" id="KW-1185">Reference proteome</keyword>
<evidence type="ECO:0000313" key="2">
    <source>
        <dbReference type="Proteomes" id="UP000500791"/>
    </source>
</evidence>
<dbReference type="InterPro" id="IPR043129">
    <property type="entry name" value="ATPase_NBD"/>
</dbReference>
<dbReference type="KEGG" id="mon:G8E03_10660"/>